<comment type="caution">
    <text evidence="2">The sequence shown here is derived from an EMBL/GenBank/DDBJ whole genome shotgun (WGS) entry which is preliminary data.</text>
</comment>
<feature type="domain" description="FlgO" evidence="1">
    <location>
        <begin position="49"/>
        <end position="178"/>
    </location>
</feature>
<evidence type="ECO:0000259" key="1">
    <source>
        <dbReference type="Pfam" id="PF17680"/>
    </source>
</evidence>
<organism evidence="2 3">
    <name type="scientific">Candidatus Contendibacter odensensis</name>
    <dbReference type="NCBI Taxonomy" id="1400860"/>
    <lineage>
        <taxon>Bacteria</taxon>
        <taxon>Pseudomonadati</taxon>
        <taxon>Pseudomonadota</taxon>
        <taxon>Gammaproteobacteria</taxon>
        <taxon>Candidatus Competibacteraceae</taxon>
        <taxon>Candidatus Contendibacter</taxon>
    </lineage>
</organism>
<dbReference type="Proteomes" id="UP000229278">
    <property type="component" value="Unassembled WGS sequence"/>
</dbReference>
<name>A0A2G6PFG4_9GAMM</name>
<reference evidence="2 3" key="1">
    <citation type="submission" date="2017-10" db="EMBL/GenBank/DDBJ databases">
        <title>Novel microbial diversity and functional potential in the marine mammal oral microbiome.</title>
        <authorList>
            <person name="Dudek N.K."/>
            <person name="Sun C.L."/>
            <person name="Burstein D."/>
            <person name="Kantor R.S."/>
            <person name="Aliaga Goltsman D.S."/>
            <person name="Bik E.M."/>
            <person name="Thomas B.C."/>
            <person name="Banfield J.F."/>
            <person name="Relman D.A."/>
        </authorList>
    </citation>
    <scope>NUCLEOTIDE SEQUENCE [LARGE SCALE GENOMIC DNA]</scope>
    <source>
        <strain evidence="2">DOLJORAL78_50_517</strain>
    </source>
</reference>
<evidence type="ECO:0000313" key="3">
    <source>
        <dbReference type="Proteomes" id="UP000229278"/>
    </source>
</evidence>
<dbReference type="AlphaFoldDB" id="A0A2G6PFG4"/>
<dbReference type="Pfam" id="PF17680">
    <property type="entry name" value="FlgO"/>
    <property type="match status" value="1"/>
</dbReference>
<dbReference type="EMBL" id="PDTV01000006">
    <property type="protein sequence ID" value="PIE83242.1"/>
    <property type="molecule type" value="Genomic_DNA"/>
</dbReference>
<gene>
    <name evidence="2" type="ORF">CSA09_02875</name>
</gene>
<proteinExistence type="predicted"/>
<sequence length="188" mass="20363">MSSNSILRGTTVLLLGVFITGMLGCVSSYQNAPPTRSIVKDADLVSANYRAADALLAHVPWLKEKREPLLSATFVDINDLEISSALGRVIGEQIGSRFAQEGFTVVEVKMRSNIFVAQQAGEFMLSRSIREISQSQNAAAVIVGTYAIGRQSVFVNARLIRATDNLVLSAYDYVLPMGPDVRALVANQ</sequence>
<protein>
    <recommendedName>
        <fullName evidence="1">FlgO domain-containing protein</fullName>
    </recommendedName>
</protein>
<dbReference type="InterPro" id="IPR041215">
    <property type="entry name" value="FlgO_dom"/>
</dbReference>
<accession>A0A2G6PFG4</accession>
<evidence type="ECO:0000313" key="2">
    <source>
        <dbReference type="EMBL" id="PIE83242.1"/>
    </source>
</evidence>